<dbReference type="Proteomes" id="UP000631181">
    <property type="component" value="Unassembled WGS sequence"/>
</dbReference>
<comment type="caution">
    <text evidence="2">The sequence shown here is derived from an EMBL/GenBank/DDBJ whole genome shotgun (WGS) entry which is preliminary data.</text>
</comment>
<organism evidence="2 3">
    <name type="scientific">Penicillium ucsense</name>
    <dbReference type="NCBI Taxonomy" id="2839758"/>
    <lineage>
        <taxon>Eukaryota</taxon>
        <taxon>Fungi</taxon>
        <taxon>Dikarya</taxon>
        <taxon>Ascomycota</taxon>
        <taxon>Pezizomycotina</taxon>
        <taxon>Eurotiomycetes</taxon>
        <taxon>Eurotiomycetidae</taxon>
        <taxon>Eurotiales</taxon>
        <taxon>Aspergillaceae</taxon>
        <taxon>Penicillium</taxon>
    </lineage>
</organism>
<feature type="region of interest" description="Disordered" evidence="1">
    <location>
        <begin position="280"/>
        <end position="464"/>
    </location>
</feature>
<feature type="compositionally biased region" description="Polar residues" evidence="1">
    <location>
        <begin position="334"/>
        <end position="356"/>
    </location>
</feature>
<feature type="region of interest" description="Disordered" evidence="1">
    <location>
        <begin position="194"/>
        <end position="256"/>
    </location>
</feature>
<dbReference type="OrthoDB" id="5333304at2759"/>
<proteinExistence type="predicted"/>
<gene>
    <name evidence="2" type="ORF">PECM_006764</name>
</gene>
<evidence type="ECO:0000313" key="3">
    <source>
        <dbReference type="Proteomes" id="UP000631181"/>
    </source>
</evidence>
<protein>
    <submittedName>
        <fullName evidence="2">Uncharacterized protein</fullName>
    </submittedName>
</protein>
<name>A0A8J8W3F5_9EURO</name>
<feature type="compositionally biased region" description="Basic and acidic residues" evidence="1">
    <location>
        <begin position="153"/>
        <end position="163"/>
    </location>
</feature>
<evidence type="ECO:0000313" key="2">
    <source>
        <dbReference type="EMBL" id="KAF7715529.1"/>
    </source>
</evidence>
<dbReference type="AlphaFoldDB" id="A0A8J8W3F5"/>
<feature type="compositionally biased region" description="Polar residues" evidence="1">
    <location>
        <begin position="428"/>
        <end position="437"/>
    </location>
</feature>
<feature type="region of interest" description="Disordered" evidence="1">
    <location>
        <begin position="1"/>
        <end position="30"/>
    </location>
</feature>
<feature type="region of interest" description="Disordered" evidence="1">
    <location>
        <begin position="54"/>
        <end position="125"/>
    </location>
</feature>
<reference evidence="2" key="1">
    <citation type="journal article" date="2020" name="Front. Microbiol.">
        <title>Gene regulatory networks of Penicillium echinulatum 2HH and Penicillium oxalicum 114-2 inferred by a computational biology approach.</title>
        <authorList>
            <person name="Lenz A.R."/>
            <person name="Galan-Vasquez E."/>
            <person name="Balbinot E."/>
            <person name="De Abreu F.P."/>
            <person name="De Oliveira N.S."/>
            <person name="Da Rosa L.O."/>
            <person name="De Avila E Silva S."/>
            <person name="Camassola M."/>
            <person name="Dillon A.J.P."/>
            <person name="Perez-Rueda E."/>
        </authorList>
    </citation>
    <scope>NUCLEOTIDE SEQUENCE</scope>
    <source>
        <strain evidence="2">S1M29</strain>
    </source>
</reference>
<feature type="compositionally biased region" description="Pro residues" evidence="1">
    <location>
        <begin position="315"/>
        <end position="326"/>
    </location>
</feature>
<accession>A0A8J8W3F5</accession>
<feature type="compositionally biased region" description="Polar residues" evidence="1">
    <location>
        <begin position="373"/>
        <end position="390"/>
    </location>
</feature>
<feature type="compositionally biased region" description="Polar residues" evidence="1">
    <location>
        <begin position="93"/>
        <end position="112"/>
    </location>
</feature>
<feature type="compositionally biased region" description="Low complexity" evidence="1">
    <location>
        <begin position="1"/>
        <end position="23"/>
    </location>
</feature>
<dbReference type="EMBL" id="WIWV01000057">
    <property type="protein sequence ID" value="KAF7715529.1"/>
    <property type="molecule type" value="Genomic_DNA"/>
</dbReference>
<feature type="region of interest" description="Disordered" evidence="1">
    <location>
        <begin position="153"/>
        <end position="179"/>
    </location>
</feature>
<keyword evidence="3" id="KW-1185">Reference proteome</keyword>
<evidence type="ECO:0000256" key="1">
    <source>
        <dbReference type="SAM" id="MobiDB-lite"/>
    </source>
</evidence>
<feature type="compositionally biased region" description="Polar residues" evidence="1">
    <location>
        <begin position="197"/>
        <end position="217"/>
    </location>
</feature>
<sequence>MATAYGSTTHLSTGPLSTTTPTGADESKEYERIIQISDDIFAGTHPRLKVPQQFVRKPASRNIPNGSPALSVAKKGPSENKVEGAAPAEVARSDQSVRTPVQSKASTQSTLNAAAPPFQVASKPTSEIDPILLTKSEDLVRAEMQLQRQRVERTLRDQLEQRKQGSKQKPAIQDTQPEFDVSAVLDRALEIVRPVSLSGSSEQNVQNESFDENSFYSSRAPDSPRPVGELRRPSSVVPPPATSAPTQDVAETYEDELQRLEALNRTESDQEMRDAYPVVDQSTHHPRKHLALTQRPAAGLECRERSPGASDEPEYSPPSPMAPPLPDHGRYAYQTHTSAAIESPSTQVQVVRNHITSPAAPQPSHVSHLAATKFSSVQQRQMRQPASASGPSRVYSDPESGREGVSAVVPSISSRKRRKIQASGGEQIVTSKNQASGSFDVPIKVEPVSPPPFADDPAVPSNRQPRERPVYIDIASPRYSPAGERREPPVRGPVHDANRYLEYAVDHDTQRSISRVDERHAARADPGLRRVVATQYVRQPDHPSGYGATDPRGSRAASYAVVEKVPHESLRYYDEMPASHGTRYMAVNEGHQSTYQEPYYEEAAPVRLIRAPERRFVVDEFGNRYEMVPAPSVQSMAPPPRPMSRALRTDGYQEPIPSRTVSVRAASVVQDQYGEHRYVQEMPPPPPTYRRVVSDYARPVETERRVFTGPMEIHDPYIPGETVPIPEYAPRQSAFAEEHGPPRGRVIRTSSVRPQAARYEEPLEVVQRVSSVHPGVASREVSVFADERPRAQYVERPYYIRDRRYHEAEDGNHMALDGHADSVPRLQPRY</sequence>